<name>A0A2P2J3I5_RHIMU</name>
<evidence type="ECO:0000256" key="1">
    <source>
        <dbReference type="SAM" id="MobiDB-lite"/>
    </source>
</evidence>
<evidence type="ECO:0000313" key="2">
    <source>
        <dbReference type="EMBL" id="MBW88000.1"/>
    </source>
</evidence>
<accession>A0A2P2J3I5</accession>
<feature type="region of interest" description="Disordered" evidence="1">
    <location>
        <begin position="1"/>
        <end position="21"/>
    </location>
</feature>
<sequence length="42" mass="4976">MGVVKRRKGTREKENRRGNLHGKGLFRVVGVVEVERERKEER</sequence>
<reference evidence="2" key="1">
    <citation type="submission" date="2018-02" db="EMBL/GenBank/DDBJ databases">
        <title>Rhizophora mucronata_Transcriptome.</title>
        <authorList>
            <person name="Meera S.P."/>
            <person name="Sreeshan A."/>
            <person name="Augustine A."/>
        </authorList>
    </citation>
    <scope>NUCLEOTIDE SEQUENCE</scope>
    <source>
        <tissue evidence="2">Leaf</tissue>
    </source>
</reference>
<dbReference type="EMBL" id="GGEC01007517">
    <property type="protein sequence ID" value="MBW88000.1"/>
    <property type="molecule type" value="Transcribed_RNA"/>
</dbReference>
<feature type="compositionally biased region" description="Basic residues" evidence="1">
    <location>
        <begin position="1"/>
        <end position="10"/>
    </location>
</feature>
<dbReference type="AlphaFoldDB" id="A0A2P2J3I5"/>
<protein>
    <submittedName>
        <fullName evidence="2">Uncharacterized protein</fullName>
    </submittedName>
</protein>
<organism evidence="2">
    <name type="scientific">Rhizophora mucronata</name>
    <name type="common">Asiatic mangrove</name>
    <dbReference type="NCBI Taxonomy" id="61149"/>
    <lineage>
        <taxon>Eukaryota</taxon>
        <taxon>Viridiplantae</taxon>
        <taxon>Streptophyta</taxon>
        <taxon>Embryophyta</taxon>
        <taxon>Tracheophyta</taxon>
        <taxon>Spermatophyta</taxon>
        <taxon>Magnoliopsida</taxon>
        <taxon>eudicotyledons</taxon>
        <taxon>Gunneridae</taxon>
        <taxon>Pentapetalae</taxon>
        <taxon>rosids</taxon>
        <taxon>fabids</taxon>
        <taxon>Malpighiales</taxon>
        <taxon>Rhizophoraceae</taxon>
        <taxon>Rhizophora</taxon>
    </lineage>
</organism>
<proteinExistence type="predicted"/>